<evidence type="ECO:0000313" key="1">
    <source>
        <dbReference type="EMBL" id="SBQ92387.1"/>
    </source>
</evidence>
<gene>
    <name evidence="1" type="primary">Nfu_g_1_003507</name>
</gene>
<accession>A0A1A8I6X0</accession>
<sequence>ILGQGSTREELPKSASRPDIYVLRIGAEMELVPLAGTFYQQVMEITIQPTAFPEGQQYYTIEKPRGVVLSPSGKSPKINKLDRLGSLALSHLLLGKQAPAVNHPVVADRSS</sequence>
<dbReference type="EMBL" id="HAED01006352">
    <property type="protein sequence ID" value="SBQ92387.1"/>
    <property type="molecule type" value="Transcribed_RNA"/>
</dbReference>
<protein>
    <submittedName>
        <fullName evidence="1">Uncharacterized protein</fullName>
    </submittedName>
</protein>
<dbReference type="AlphaFoldDB" id="A0A1A8I6X0"/>
<name>A0A1A8I6X0_NOTKU</name>
<reference evidence="1" key="1">
    <citation type="submission" date="2016-05" db="EMBL/GenBank/DDBJ databases">
        <authorList>
            <person name="Lavstsen T."/>
            <person name="Jespersen J.S."/>
        </authorList>
    </citation>
    <scope>NUCLEOTIDE SEQUENCE</scope>
    <source>
        <tissue evidence="1">Brain</tissue>
    </source>
</reference>
<proteinExistence type="predicted"/>
<organism evidence="1">
    <name type="scientific">Nothobranchius kuhntae</name>
    <name type="common">Beira killifish</name>
    <dbReference type="NCBI Taxonomy" id="321403"/>
    <lineage>
        <taxon>Eukaryota</taxon>
        <taxon>Metazoa</taxon>
        <taxon>Chordata</taxon>
        <taxon>Craniata</taxon>
        <taxon>Vertebrata</taxon>
        <taxon>Euteleostomi</taxon>
        <taxon>Actinopterygii</taxon>
        <taxon>Neopterygii</taxon>
        <taxon>Teleostei</taxon>
        <taxon>Neoteleostei</taxon>
        <taxon>Acanthomorphata</taxon>
        <taxon>Ovalentaria</taxon>
        <taxon>Atherinomorphae</taxon>
        <taxon>Cyprinodontiformes</taxon>
        <taxon>Nothobranchiidae</taxon>
        <taxon>Nothobranchius</taxon>
    </lineage>
</organism>
<feature type="non-terminal residue" evidence="1">
    <location>
        <position position="1"/>
    </location>
</feature>
<feature type="non-terminal residue" evidence="1">
    <location>
        <position position="111"/>
    </location>
</feature>
<reference evidence="1" key="2">
    <citation type="submission" date="2016-06" db="EMBL/GenBank/DDBJ databases">
        <title>The genome of a short-lived fish provides insights into sex chromosome evolution and the genetic control of aging.</title>
        <authorList>
            <person name="Reichwald K."/>
            <person name="Felder M."/>
            <person name="Petzold A."/>
            <person name="Koch P."/>
            <person name="Groth M."/>
            <person name="Platzer M."/>
        </authorList>
    </citation>
    <scope>NUCLEOTIDE SEQUENCE</scope>
    <source>
        <tissue evidence="1">Brain</tissue>
    </source>
</reference>